<dbReference type="Proteomes" id="UP000007435">
    <property type="component" value="Chromosome"/>
</dbReference>
<evidence type="ECO:0000256" key="2">
    <source>
        <dbReference type="SAM" id="SignalP"/>
    </source>
</evidence>
<dbReference type="InterPro" id="IPR004564">
    <property type="entry name" value="OM_lipoprot_carrier_LolA-like"/>
</dbReference>
<dbReference type="EMBL" id="CP002305">
    <property type="protein sequence ID" value="ADQ18486.1"/>
    <property type="molecule type" value="Genomic_DNA"/>
</dbReference>
<dbReference type="CDD" id="cd16325">
    <property type="entry name" value="LolA"/>
    <property type="match status" value="1"/>
</dbReference>
<proteinExistence type="predicted"/>
<reference evidence="3 4" key="2">
    <citation type="journal article" date="2011" name="Stand. Genomic Sci.">
        <title>Complete genome sequence of Leadbetterella byssophila type strain (4M15).</title>
        <authorList>
            <person name="Abt B."/>
            <person name="Teshima H."/>
            <person name="Lucas S."/>
            <person name="Lapidus A."/>
            <person name="Del Rio T.G."/>
            <person name="Nolan M."/>
            <person name="Tice H."/>
            <person name="Cheng J.F."/>
            <person name="Pitluck S."/>
            <person name="Liolios K."/>
            <person name="Pagani I."/>
            <person name="Ivanova N."/>
            <person name="Mavromatis K."/>
            <person name="Pati A."/>
            <person name="Tapia R."/>
            <person name="Han C."/>
            <person name="Goodwin L."/>
            <person name="Chen A."/>
            <person name="Palaniappan K."/>
            <person name="Land M."/>
            <person name="Hauser L."/>
            <person name="Chang Y.J."/>
            <person name="Jeffries C.D."/>
            <person name="Rohde M."/>
            <person name="Goker M."/>
            <person name="Tindall B.J."/>
            <person name="Detter J.C."/>
            <person name="Woyke T."/>
            <person name="Bristow J."/>
            <person name="Eisen J.A."/>
            <person name="Markowitz V."/>
            <person name="Hugenholtz P."/>
            <person name="Klenk H.P."/>
            <person name="Kyrpides N.C."/>
        </authorList>
    </citation>
    <scope>NUCLEOTIDE SEQUENCE [LARGE SCALE GENOMIC DNA]</scope>
    <source>
        <strain evidence="4">DSM 17132 / JCM 16389 / KACC 11308 / NBRC 106382 / 4M15</strain>
    </source>
</reference>
<keyword evidence="4" id="KW-1185">Reference proteome</keyword>
<evidence type="ECO:0000313" key="3">
    <source>
        <dbReference type="EMBL" id="ADQ18486.1"/>
    </source>
</evidence>
<protein>
    <submittedName>
        <fullName evidence="3">Outer membrane lipoprotein carrier protein LolA</fullName>
    </submittedName>
</protein>
<dbReference type="AlphaFoldDB" id="E4RRF3"/>
<name>E4RRF3_LEAB4</name>
<gene>
    <name evidence="3" type="ordered locus">Lbys_2824</name>
</gene>
<dbReference type="Pfam" id="PF03548">
    <property type="entry name" value="LolA"/>
    <property type="match status" value="1"/>
</dbReference>
<accession>E4RRF3</accession>
<reference key="1">
    <citation type="submission" date="2010-11" db="EMBL/GenBank/DDBJ databases">
        <title>The complete genome of Leadbetterella byssophila DSM 17132.</title>
        <authorList>
            <consortium name="US DOE Joint Genome Institute (JGI-PGF)"/>
            <person name="Lucas S."/>
            <person name="Copeland A."/>
            <person name="Lapidus A."/>
            <person name="Glavina del Rio T."/>
            <person name="Dalin E."/>
            <person name="Tice H."/>
            <person name="Bruce D."/>
            <person name="Goodwin L."/>
            <person name="Pitluck S."/>
            <person name="Kyrpides N."/>
            <person name="Mavromatis K."/>
            <person name="Ivanova N."/>
            <person name="Teshima H."/>
            <person name="Brettin T."/>
            <person name="Detter J.C."/>
            <person name="Han C."/>
            <person name="Tapia R."/>
            <person name="Land M."/>
            <person name="Hauser L."/>
            <person name="Markowitz V."/>
            <person name="Cheng J.-F."/>
            <person name="Hugenholtz P."/>
            <person name="Woyke T."/>
            <person name="Wu D."/>
            <person name="Tindall B."/>
            <person name="Pomrenke H.G."/>
            <person name="Brambilla E."/>
            <person name="Klenk H.-P."/>
            <person name="Eisen J.A."/>
        </authorList>
    </citation>
    <scope>NUCLEOTIDE SEQUENCE [LARGE SCALE GENOMIC DNA]</scope>
    <source>
        <strain>DSM 17132</strain>
    </source>
</reference>
<evidence type="ECO:0000313" key="4">
    <source>
        <dbReference type="Proteomes" id="UP000007435"/>
    </source>
</evidence>
<organism evidence="3 4">
    <name type="scientific">Leadbetterella byssophila (strain DSM 17132 / JCM 16389 / KACC 11308 / NBRC 106382 / 4M15)</name>
    <dbReference type="NCBI Taxonomy" id="649349"/>
    <lineage>
        <taxon>Bacteria</taxon>
        <taxon>Pseudomonadati</taxon>
        <taxon>Bacteroidota</taxon>
        <taxon>Cytophagia</taxon>
        <taxon>Cytophagales</taxon>
        <taxon>Leadbetterellaceae</taxon>
        <taxon>Leadbetterella</taxon>
    </lineage>
</organism>
<dbReference type="RefSeq" id="WP_013409518.1">
    <property type="nucleotide sequence ID" value="NC_014655.1"/>
</dbReference>
<dbReference type="Gene3D" id="2.50.20.10">
    <property type="entry name" value="Lipoprotein localisation LolA/LolB/LppX"/>
    <property type="match status" value="1"/>
</dbReference>
<dbReference type="SUPFAM" id="SSF89392">
    <property type="entry name" value="Prokaryotic lipoproteins and lipoprotein localization factors"/>
    <property type="match status" value="1"/>
</dbReference>
<dbReference type="OrthoDB" id="9810685at2"/>
<feature type="signal peptide" evidence="2">
    <location>
        <begin position="1"/>
        <end position="19"/>
    </location>
</feature>
<dbReference type="HOGENOM" id="CLU_105362_0_0_10"/>
<keyword evidence="3" id="KW-0449">Lipoprotein</keyword>
<sequence>MKKLWFFLLWICFPAIGQKANTILDAAYKKYSGLTSYTAQFKVSDGGSGTLQSKGKKFKLTYGEQIVFNNGKDVYTYFPELNEVNITSYDPADESDVSPNNIFSLYKKGYTATYKKEGLVNGKKVDVISLTPNSKSNIQRIDLNIGKADQMIHSWTVVEKGGSSTFTITKFTANPSLPDATFQFDKSKYPKVEVVDLR</sequence>
<keyword evidence="1 2" id="KW-0732">Signal</keyword>
<evidence type="ECO:0000256" key="1">
    <source>
        <dbReference type="ARBA" id="ARBA00022729"/>
    </source>
</evidence>
<dbReference type="eggNOG" id="COG2834">
    <property type="taxonomic scope" value="Bacteria"/>
</dbReference>
<dbReference type="InterPro" id="IPR029046">
    <property type="entry name" value="LolA/LolB/LppX"/>
</dbReference>
<dbReference type="PANTHER" id="PTHR35869:SF1">
    <property type="entry name" value="OUTER-MEMBRANE LIPOPROTEIN CARRIER PROTEIN"/>
    <property type="match status" value="1"/>
</dbReference>
<dbReference type="PANTHER" id="PTHR35869">
    <property type="entry name" value="OUTER-MEMBRANE LIPOPROTEIN CARRIER PROTEIN"/>
    <property type="match status" value="1"/>
</dbReference>
<dbReference type="STRING" id="649349.Lbys_2824"/>
<feature type="chain" id="PRO_5003186877" evidence="2">
    <location>
        <begin position="20"/>
        <end position="198"/>
    </location>
</feature>
<dbReference type="KEGG" id="lby:Lbys_2824"/>